<feature type="transmembrane region" description="Helical" evidence="7">
    <location>
        <begin position="121"/>
        <end position="140"/>
    </location>
</feature>
<organism evidence="9 10">
    <name type="scientific">Haloplasma contractile SSD-17B</name>
    <dbReference type="NCBI Taxonomy" id="1033810"/>
    <lineage>
        <taxon>Bacteria</taxon>
        <taxon>Bacillati</taxon>
        <taxon>Mycoplasmatota</taxon>
        <taxon>Mollicutes</taxon>
        <taxon>Haloplasmatales</taxon>
        <taxon>Haloplasmataceae</taxon>
        <taxon>Haloplasma</taxon>
    </lineage>
</organism>
<dbReference type="PROSITE" id="PS50928">
    <property type="entry name" value="ABC_TM1"/>
    <property type="match status" value="1"/>
</dbReference>
<dbReference type="eggNOG" id="COG0395">
    <property type="taxonomic scope" value="Bacteria"/>
</dbReference>
<name>U2DSY0_9MOLU</name>
<feature type="transmembrane region" description="Helical" evidence="7">
    <location>
        <begin position="83"/>
        <end position="109"/>
    </location>
</feature>
<accession>U2DSY0</accession>
<feature type="transmembrane region" description="Helical" evidence="7">
    <location>
        <begin position="194"/>
        <end position="217"/>
    </location>
</feature>
<feature type="transmembrane region" description="Helical" evidence="7">
    <location>
        <begin position="152"/>
        <end position="173"/>
    </location>
</feature>
<gene>
    <name evidence="9" type="ORF">HLPCO_002303</name>
</gene>
<dbReference type="PANTHER" id="PTHR43744:SF1">
    <property type="entry name" value="BINDING-PROTEIN-DEPENDENT TRANSPORT SYSTEMS INNER MEMBRANE COMPONENT"/>
    <property type="match status" value="1"/>
</dbReference>
<evidence type="ECO:0000256" key="1">
    <source>
        <dbReference type="ARBA" id="ARBA00004651"/>
    </source>
</evidence>
<keyword evidence="3" id="KW-1003">Cell membrane</keyword>
<dbReference type="STRING" id="1033810.HLPCO_002303"/>
<keyword evidence="2 7" id="KW-0813">Transport</keyword>
<dbReference type="RefSeq" id="WP_008825459.1">
    <property type="nucleotide sequence ID" value="NZ_AFNU02000009.1"/>
</dbReference>
<feature type="transmembrane region" description="Helical" evidence="7">
    <location>
        <begin position="251"/>
        <end position="275"/>
    </location>
</feature>
<dbReference type="OrthoDB" id="9771544at2"/>
<evidence type="ECO:0000256" key="4">
    <source>
        <dbReference type="ARBA" id="ARBA00022692"/>
    </source>
</evidence>
<reference evidence="9 10" key="1">
    <citation type="journal article" date="2011" name="J. Bacteriol.">
        <title>Genome sequence of Haloplasma contractile, an unusual contractile bacterium from a deep-sea anoxic brine lake.</title>
        <authorList>
            <person name="Antunes A."/>
            <person name="Alam I."/>
            <person name="El Dorry H."/>
            <person name="Siam R."/>
            <person name="Robertson A."/>
            <person name="Bajic V.B."/>
            <person name="Stingl U."/>
        </authorList>
    </citation>
    <scope>NUCLEOTIDE SEQUENCE [LARGE SCALE GENOMIC DNA]</scope>
    <source>
        <strain evidence="9 10">SSD-17B</strain>
    </source>
</reference>
<sequence length="290" mass="32857">MSLQGTKINPKNFHRSQLKWYLILIPLALVMLLPVVYIFSTAFKPLDELFMFPPRFLVQKPTLKNFQDLFRTSSTTGVPMTRYLFNSITVAVVMISITIIISTMGGYVLSKKQFKAKQKLFSINQMALMFVITAVVIPRYLIVARLGLLNTFWAHIIPYLATPVYVFLVKQFIDQIPDSIIEAAKLDGANDLHIIFKIIIPLTKPALATVAMLTFQFTWGNPEPSNWYIQDETLKSFSFYILTLTNQQQNITAGAGMAAAAGLILFLPNLIMFIFMQSRIMNTMSHSGIK</sequence>
<proteinExistence type="inferred from homology"/>
<dbReference type="Pfam" id="PF00528">
    <property type="entry name" value="BPD_transp_1"/>
    <property type="match status" value="1"/>
</dbReference>
<dbReference type="AlphaFoldDB" id="U2DSY0"/>
<comment type="caution">
    <text evidence="9">The sequence shown here is derived from an EMBL/GenBank/DDBJ whole genome shotgun (WGS) entry which is preliminary data.</text>
</comment>
<keyword evidence="10" id="KW-1185">Reference proteome</keyword>
<dbReference type="GO" id="GO:0005886">
    <property type="term" value="C:plasma membrane"/>
    <property type="evidence" value="ECO:0007669"/>
    <property type="project" value="UniProtKB-SubCell"/>
</dbReference>
<dbReference type="InterPro" id="IPR000515">
    <property type="entry name" value="MetI-like"/>
</dbReference>
<evidence type="ECO:0000256" key="5">
    <source>
        <dbReference type="ARBA" id="ARBA00022989"/>
    </source>
</evidence>
<feature type="transmembrane region" description="Helical" evidence="7">
    <location>
        <begin position="20"/>
        <end position="43"/>
    </location>
</feature>
<dbReference type="Proteomes" id="UP000005707">
    <property type="component" value="Unassembled WGS sequence"/>
</dbReference>
<evidence type="ECO:0000313" key="10">
    <source>
        <dbReference type="Proteomes" id="UP000005707"/>
    </source>
</evidence>
<dbReference type="SUPFAM" id="SSF161098">
    <property type="entry name" value="MetI-like"/>
    <property type="match status" value="1"/>
</dbReference>
<dbReference type="EMBL" id="AFNU02000009">
    <property type="protein sequence ID" value="ERJ11602.1"/>
    <property type="molecule type" value="Genomic_DNA"/>
</dbReference>
<dbReference type="CDD" id="cd06261">
    <property type="entry name" value="TM_PBP2"/>
    <property type="match status" value="1"/>
</dbReference>
<comment type="similarity">
    <text evidence="7">Belongs to the binding-protein-dependent transport system permease family.</text>
</comment>
<keyword evidence="5 7" id="KW-1133">Transmembrane helix</keyword>
<evidence type="ECO:0000259" key="8">
    <source>
        <dbReference type="PROSITE" id="PS50928"/>
    </source>
</evidence>
<dbReference type="InParanoid" id="U2DSY0"/>
<dbReference type="InterPro" id="IPR035906">
    <property type="entry name" value="MetI-like_sf"/>
</dbReference>
<keyword evidence="6 7" id="KW-0472">Membrane</keyword>
<evidence type="ECO:0000256" key="6">
    <source>
        <dbReference type="ARBA" id="ARBA00023136"/>
    </source>
</evidence>
<evidence type="ECO:0000256" key="7">
    <source>
        <dbReference type="RuleBase" id="RU363032"/>
    </source>
</evidence>
<feature type="domain" description="ABC transmembrane type-1" evidence="8">
    <location>
        <begin position="84"/>
        <end position="276"/>
    </location>
</feature>
<keyword evidence="4 7" id="KW-0812">Transmembrane</keyword>
<dbReference type="Gene3D" id="1.10.3720.10">
    <property type="entry name" value="MetI-like"/>
    <property type="match status" value="1"/>
</dbReference>
<dbReference type="GO" id="GO:0055085">
    <property type="term" value="P:transmembrane transport"/>
    <property type="evidence" value="ECO:0007669"/>
    <property type="project" value="InterPro"/>
</dbReference>
<evidence type="ECO:0000313" key="9">
    <source>
        <dbReference type="EMBL" id="ERJ11602.1"/>
    </source>
</evidence>
<evidence type="ECO:0000256" key="3">
    <source>
        <dbReference type="ARBA" id="ARBA00022475"/>
    </source>
</evidence>
<protein>
    <submittedName>
        <fullName evidence="9">Binding-protein-dependent transport systems inner membrane component</fullName>
    </submittedName>
</protein>
<evidence type="ECO:0000256" key="2">
    <source>
        <dbReference type="ARBA" id="ARBA00022448"/>
    </source>
</evidence>
<dbReference type="PANTHER" id="PTHR43744">
    <property type="entry name" value="ABC TRANSPORTER PERMEASE PROTEIN MG189-RELATED-RELATED"/>
    <property type="match status" value="1"/>
</dbReference>
<comment type="subcellular location">
    <subcellularLocation>
        <location evidence="1 7">Cell membrane</location>
        <topology evidence="1 7">Multi-pass membrane protein</topology>
    </subcellularLocation>
</comment>
<reference evidence="9 10" key="2">
    <citation type="journal article" date="2013" name="PLoS ONE">
        <title>INDIGO - INtegrated Data Warehouse of MIcrobial GenOmes with Examples from the Red Sea Extremophiles.</title>
        <authorList>
            <person name="Alam I."/>
            <person name="Antunes A."/>
            <person name="Kamau A.A."/>
            <person name="Ba Alawi W."/>
            <person name="Kalkatawi M."/>
            <person name="Stingl U."/>
            <person name="Bajic V.B."/>
        </authorList>
    </citation>
    <scope>NUCLEOTIDE SEQUENCE [LARGE SCALE GENOMIC DNA]</scope>
    <source>
        <strain evidence="9 10">SSD-17B</strain>
    </source>
</reference>